<proteinExistence type="predicted"/>
<reference evidence="3" key="1">
    <citation type="journal article" date="2011" name="J. Bacteriol.">
        <title>Genome sequences of eight morphologically diverse alphaproteobacteria.</title>
        <authorList>
            <consortium name="US DOE Joint Genome Institute"/>
            <person name="Brown P.J."/>
            <person name="Kysela D.T."/>
            <person name="Buechlein A."/>
            <person name="Hemmerich C."/>
            <person name="Brun Y.V."/>
        </authorList>
    </citation>
    <scope>NUCLEOTIDE SEQUENCE [LARGE SCALE GENOMIC DNA]</scope>
    <source>
        <strain evidence="3">ATCC 51888 / DSM 1869 / NCIB 11706 / TK 0415</strain>
    </source>
</reference>
<name>D8JWB5_HYPDA</name>
<dbReference type="Proteomes" id="UP000002033">
    <property type="component" value="Chromosome"/>
</dbReference>
<evidence type="ECO:0000313" key="3">
    <source>
        <dbReference type="Proteomes" id="UP000002033"/>
    </source>
</evidence>
<gene>
    <name evidence="2" type="ordered locus">Hden_1216</name>
</gene>
<sequence>MGDVLTIEAVRLVSPAAAGAELGGISRQRVNKLAERWPEVKVDGKIDVEKLKQLRAAHADPLKQMAWQHSERARATQAEPLRSPPTRTSISPAAAGDADEPEQGELSLEKMDFAAVKTERERSNARLAQLRVLEEEGRLIPRDEVVAMNFAIARKLRDRIGGFPTKLQQFIPSEAMQMLTDECDKLVKELQSDAQRVSEGDVD</sequence>
<feature type="region of interest" description="Disordered" evidence="1">
    <location>
        <begin position="66"/>
        <end position="104"/>
    </location>
</feature>
<evidence type="ECO:0000313" key="2">
    <source>
        <dbReference type="EMBL" id="ADJ23028.1"/>
    </source>
</evidence>
<evidence type="ECO:0000256" key="1">
    <source>
        <dbReference type="SAM" id="MobiDB-lite"/>
    </source>
</evidence>
<dbReference type="KEGG" id="hdn:Hden_1216"/>
<protein>
    <recommendedName>
        <fullName evidence="4">Terminase small subunit</fullName>
    </recommendedName>
</protein>
<dbReference type="AlphaFoldDB" id="D8JWB5"/>
<dbReference type="STRING" id="582899.Hden_1216"/>
<dbReference type="EMBL" id="CP002083">
    <property type="protein sequence ID" value="ADJ23028.1"/>
    <property type="molecule type" value="Genomic_DNA"/>
</dbReference>
<accession>D8JWB5</accession>
<dbReference type="RefSeq" id="WP_013215243.1">
    <property type="nucleotide sequence ID" value="NC_014313.1"/>
</dbReference>
<organism evidence="2 3">
    <name type="scientific">Hyphomicrobium denitrificans (strain ATCC 51888 / DSM 1869 / NCIMB 11706 / TK 0415)</name>
    <dbReference type="NCBI Taxonomy" id="582899"/>
    <lineage>
        <taxon>Bacteria</taxon>
        <taxon>Pseudomonadati</taxon>
        <taxon>Pseudomonadota</taxon>
        <taxon>Alphaproteobacteria</taxon>
        <taxon>Hyphomicrobiales</taxon>
        <taxon>Hyphomicrobiaceae</taxon>
        <taxon>Hyphomicrobium</taxon>
    </lineage>
</organism>
<dbReference type="HOGENOM" id="CLU_1347394_0_0_5"/>
<evidence type="ECO:0008006" key="4">
    <source>
        <dbReference type="Google" id="ProtNLM"/>
    </source>
</evidence>
<keyword evidence="3" id="KW-1185">Reference proteome</keyword>